<organism evidence="4 6">
    <name type="scientific">Leptospira perolatii</name>
    <dbReference type="NCBI Taxonomy" id="2023191"/>
    <lineage>
        <taxon>Bacteria</taxon>
        <taxon>Pseudomonadati</taxon>
        <taxon>Spirochaetota</taxon>
        <taxon>Spirochaetia</taxon>
        <taxon>Leptospirales</taxon>
        <taxon>Leptospiraceae</taxon>
        <taxon>Leptospira</taxon>
    </lineage>
</organism>
<keyword evidence="2 4" id="KW-0238">DNA-binding</keyword>
<dbReference type="EMBL" id="NPDZ01000004">
    <property type="protein sequence ID" value="PJZ73681.1"/>
    <property type="molecule type" value="Genomic_DNA"/>
</dbReference>
<dbReference type="Proteomes" id="UP000231962">
    <property type="component" value="Unassembled WGS sequence"/>
</dbReference>
<comment type="caution">
    <text evidence="4">The sequence shown here is derived from an EMBL/GenBank/DDBJ whole genome shotgun (WGS) entry which is preliminary data.</text>
</comment>
<evidence type="ECO:0000313" key="5">
    <source>
        <dbReference type="Proteomes" id="UP000231962"/>
    </source>
</evidence>
<dbReference type="EMBL" id="NPDY01000014">
    <property type="protein sequence ID" value="PJZ68962.1"/>
    <property type="molecule type" value="Genomic_DNA"/>
</dbReference>
<reference evidence="5 6" key="1">
    <citation type="submission" date="2017-07" db="EMBL/GenBank/DDBJ databases">
        <title>Leptospira spp. isolated from tropical soils.</title>
        <authorList>
            <person name="Thibeaux R."/>
            <person name="Iraola G."/>
            <person name="Ferres I."/>
            <person name="Bierque E."/>
            <person name="Girault D."/>
            <person name="Soupe-Gilbert M.-E."/>
            <person name="Picardeau M."/>
            <person name="Goarant C."/>
        </authorList>
    </citation>
    <scope>NUCLEOTIDE SEQUENCE [LARGE SCALE GENOMIC DNA]</scope>
    <source>
        <strain evidence="4 6">FH1-B-B1</strain>
        <strain evidence="3 5">FH1-B-C1</strain>
    </source>
</reference>
<dbReference type="InterPro" id="IPR006628">
    <property type="entry name" value="PUR-bd_fam"/>
</dbReference>
<dbReference type="SMART" id="SM00712">
    <property type="entry name" value="PUR"/>
    <property type="match status" value="1"/>
</dbReference>
<dbReference type="OrthoDB" id="334936at2"/>
<comment type="similarity">
    <text evidence="1">Belongs to the PUR DNA-binding protein family.</text>
</comment>
<dbReference type="GO" id="GO:0000977">
    <property type="term" value="F:RNA polymerase II transcription regulatory region sequence-specific DNA binding"/>
    <property type="evidence" value="ECO:0007669"/>
    <property type="project" value="InterPro"/>
</dbReference>
<name>A0A2M9ZNW3_9LEPT</name>
<keyword evidence="5" id="KW-1185">Reference proteome</keyword>
<dbReference type="AlphaFoldDB" id="A0A2M9ZNW3"/>
<evidence type="ECO:0000256" key="1">
    <source>
        <dbReference type="ARBA" id="ARBA00009251"/>
    </source>
</evidence>
<proteinExistence type="inferred from homology"/>
<dbReference type="GO" id="GO:0032422">
    <property type="term" value="F:purine-rich negative regulatory element binding"/>
    <property type="evidence" value="ECO:0007669"/>
    <property type="project" value="InterPro"/>
</dbReference>
<sequence>MDPEILTEKVATQNKKFLVDLKRNDNGYYLKVSEWSNSKKSSIFIPAEGVGRMIEVLQKFQGLIEGGSLEDFPASQN</sequence>
<dbReference type="Pfam" id="PF04845">
    <property type="entry name" value="PurA"/>
    <property type="match status" value="1"/>
</dbReference>
<dbReference type="RefSeq" id="WP_100714652.1">
    <property type="nucleotide sequence ID" value="NZ_NPDY01000014.1"/>
</dbReference>
<evidence type="ECO:0000313" key="3">
    <source>
        <dbReference type="EMBL" id="PJZ68962.1"/>
    </source>
</evidence>
<dbReference type="Proteomes" id="UP000231990">
    <property type="component" value="Unassembled WGS sequence"/>
</dbReference>
<evidence type="ECO:0000313" key="4">
    <source>
        <dbReference type="EMBL" id="PJZ73681.1"/>
    </source>
</evidence>
<protein>
    <submittedName>
        <fullName evidence="4">DNA-binding protein</fullName>
    </submittedName>
</protein>
<gene>
    <name evidence="3" type="ORF">CH360_13485</name>
    <name evidence="4" type="ORF">CH373_08230</name>
</gene>
<accession>A0A2M9ZNW3</accession>
<dbReference type="Gene3D" id="3.10.450.700">
    <property type="match status" value="1"/>
</dbReference>
<evidence type="ECO:0000313" key="6">
    <source>
        <dbReference type="Proteomes" id="UP000231990"/>
    </source>
</evidence>
<evidence type="ECO:0000256" key="2">
    <source>
        <dbReference type="ARBA" id="ARBA00023125"/>
    </source>
</evidence>